<feature type="domain" description="Thiamine pyrophosphate enzyme central" evidence="17">
    <location>
        <begin position="207"/>
        <end position="342"/>
    </location>
</feature>
<reference evidence="20" key="1">
    <citation type="submission" date="2018-06" db="EMBL/GenBank/DDBJ databases">
        <authorList>
            <person name="Zhirakovskaya E."/>
        </authorList>
    </citation>
    <scope>NUCLEOTIDE SEQUENCE</scope>
</reference>
<dbReference type="GO" id="GO:0005948">
    <property type="term" value="C:acetolactate synthase complex"/>
    <property type="evidence" value="ECO:0007669"/>
    <property type="project" value="TreeGrafter"/>
</dbReference>
<dbReference type="InterPro" id="IPR012846">
    <property type="entry name" value="Acetolactate_synth_lsu"/>
</dbReference>
<dbReference type="Pfam" id="PF00205">
    <property type="entry name" value="TPP_enzyme_M"/>
    <property type="match status" value="1"/>
</dbReference>
<evidence type="ECO:0000256" key="15">
    <source>
        <dbReference type="ARBA" id="ARBA00048670"/>
    </source>
</evidence>
<evidence type="ECO:0000256" key="3">
    <source>
        <dbReference type="ARBA" id="ARBA00004974"/>
    </source>
</evidence>
<evidence type="ECO:0000256" key="2">
    <source>
        <dbReference type="ARBA" id="ARBA00001964"/>
    </source>
</evidence>
<dbReference type="FunFam" id="3.40.50.1220:FF:000008">
    <property type="entry name" value="Acetolactate synthase"/>
    <property type="match status" value="1"/>
</dbReference>
<dbReference type="UniPathway" id="UPA00049">
    <property type="reaction ID" value="UER00059"/>
</dbReference>
<comment type="cofactor">
    <cofactor evidence="2">
        <name>thiamine diphosphate</name>
        <dbReference type="ChEBI" id="CHEBI:58937"/>
    </cofactor>
</comment>
<dbReference type="Gene3D" id="3.40.50.1220">
    <property type="entry name" value="TPP-binding domain"/>
    <property type="match status" value="1"/>
</dbReference>
<evidence type="ECO:0000259" key="18">
    <source>
        <dbReference type="Pfam" id="PF02775"/>
    </source>
</evidence>
<dbReference type="CDD" id="cd07035">
    <property type="entry name" value="TPP_PYR_POX_like"/>
    <property type="match status" value="1"/>
</dbReference>
<keyword evidence="13 16" id="KW-0786">Thiamine pyrophosphate</keyword>
<evidence type="ECO:0000256" key="16">
    <source>
        <dbReference type="RuleBase" id="RU362132"/>
    </source>
</evidence>
<keyword evidence="11" id="KW-0274">FAD</keyword>
<comment type="similarity">
    <text evidence="5 16">Belongs to the TPP enzyme family.</text>
</comment>
<proteinExistence type="inferred from homology"/>
<evidence type="ECO:0000256" key="11">
    <source>
        <dbReference type="ARBA" id="ARBA00022827"/>
    </source>
</evidence>
<keyword evidence="14" id="KW-0100">Branched-chain amino acid biosynthesis</keyword>
<comment type="pathway">
    <text evidence="3">Amino-acid biosynthesis; L-isoleucine biosynthesis; L-isoleucine from 2-oxobutanoate: step 1/4.</text>
</comment>
<dbReference type="PANTHER" id="PTHR18968:SF13">
    <property type="entry name" value="ACETOLACTATE SYNTHASE CATALYTIC SUBUNIT, MITOCHONDRIAL"/>
    <property type="match status" value="1"/>
</dbReference>
<dbReference type="GO" id="GO:0009097">
    <property type="term" value="P:isoleucine biosynthetic process"/>
    <property type="evidence" value="ECO:0007669"/>
    <property type="project" value="UniProtKB-UniPathway"/>
</dbReference>
<evidence type="ECO:0000256" key="10">
    <source>
        <dbReference type="ARBA" id="ARBA00022723"/>
    </source>
</evidence>
<evidence type="ECO:0000256" key="12">
    <source>
        <dbReference type="ARBA" id="ARBA00022842"/>
    </source>
</evidence>
<feature type="domain" description="Thiamine pyrophosphate enzyme N-terminal TPP-binding" evidence="19">
    <location>
        <begin position="18"/>
        <end position="132"/>
    </location>
</feature>
<feature type="domain" description="Thiamine pyrophosphate enzyme TPP-binding" evidence="18">
    <location>
        <begin position="397"/>
        <end position="544"/>
    </location>
</feature>
<name>A0A3B1E093_9ZZZZ</name>
<dbReference type="InterPro" id="IPR012000">
    <property type="entry name" value="Thiamin_PyroP_enz_cen_dom"/>
</dbReference>
<evidence type="ECO:0000259" key="19">
    <source>
        <dbReference type="Pfam" id="PF02776"/>
    </source>
</evidence>
<dbReference type="InterPro" id="IPR045229">
    <property type="entry name" value="TPP_enz"/>
</dbReference>
<comment type="catalytic activity">
    <reaction evidence="15">
        <text>2 pyruvate + H(+) = (2S)-2-acetolactate + CO2</text>
        <dbReference type="Rhea" id="RHEA:25249"/>
        <dbReference type="ChEBI" id="CHEBI:15361"/>
        <dbReference type="ChEBI" id="CHEBI:15378"/>
        <dbReference type="ChEBI" id="CHEBI:16526"/>
        <dbReference type="ChEBI" id="CHEBI:58476"/>
        <dbReference type="EC" id="2.2.1.6"/>
    </reaction>
</comment>
<dbReference type="GO" id="GO:0030976">
    <property type="term" value="F:thiamine pyrophosphate binding"/>
    <property type="evidence" value="ECO:0007669"/>
    <property type="project" value="InterPro"/>
</dbReference>
<evidence type="ECO:0000256" key="9">
    <source>
        <dbReference type="ARBA" id="ARBA00022679"/>
    </source>
</evidence>
<dbReference type="EMBL" id="UOGJ01000019">
    <property type="protein sequence ID" value="VAX34927.1"/>
    <property type="molecule type" value="Genomic_DNA"/>
</dbReference>
<dbReference type="GO" id="GO:0000287">
    <property type="term" value="F:magnesium ion binding"/>
    <property type="evidence" value="ECO:0007669"/>
    <property type="project" value="InterPro"/>
</dbReference>
<dbReference type="GO" id="GO:0009099">
    <property type="term" value="P:L-valine biosynthetic process"/>
    <property type="evidence" value="ECO:0007669"/>
    <property type="project" value="UniProtKB-UniPathway"/>
</dbReference>
<evidence type="ECO:0000256" key="7">
    <source>
        <dbReference type="ARBA" id="ARBA00022605"/>
    </source>
</evidence>
<evidence type="ECO:0000256" key="14">
    <source>
        <dbReference type="ARBA" id="ARBA00023304"/>
    </source>
</evidence>
<dbReference type="UniPathway" id="UPA00047">
    <property type="reaction ID" value="UER00055"/>
</dbReference>
<dbReference type="InterPro" id="IPR029035">
    <property type="entry name" value="DHS-like_NAD/FAD-binding_dom"/>
</dbReference>
<evidence type="ECO:0000256" key="1">
    <source>
        <dbReference type="ARBA" id="ARBA00001946"/>
    </source>
</evidence>
<dbReference type="SUPFAM" id="SSF52518">
    <property type="entry name" value="Thiamin diphosphate-binding fold (THDP-binding)"/>
    <property type="match status" value="2"/>
</dbReference>
<evidence type="ECO:0000256" key="6">
    <source>
        <dbReference type="ARBA" id="ARBA00013145"/>
    </source>
</evidence>
<dbReference type="Gene3D" id="3.40.50.970">
    <property type="match status" value="2"/>
</dbReference>
<evidence type="ECO:0000256" key="5">
    <source>
        <dbReference type="ARBA" id="ARBA00007812"/>
    </source>
</evidence>
<protein>
    <recommendedName>
        <fullName evidence="6">acetolactate synthase</fullName>
        <ecNumber evidence="6">2.2.1.6</ecNumber>
    </recommendedName>
</protein>
<dbReference type="GO" id="GO:0003984">
    <property type="term" value="F:acetolactate synthase activity"/>
    <property type="evidence" value="ECO:0007669"/>
    <property type="project" value="UniProtKB-EC"/>
</dbReference>
<dbReference type="EC" id="2.2.1.6" evidence="6"/>
<accession>A0A3B1E093</accession>
<keyword evidence="8" id="KW-0285">Flavoprotein</keyword>
<evidence type="ECO:0000256" key="4">
    <source>
        <dbReference type="ARBA" id="ARBA00005025"/>
    </source>
</evidence>
<dbReference type="AlphaFoldDB" id="A0A3B1E093"/>
<evidence type="ECO:0000259" key="17">
    <source>
        <dbReference type="Pfam" id="PF00205"/>
    </source>
</evidence>
<evidence type="ECO:0000256" key="8">
    <source>
        <dbReference type="ARBA" id="ARBA00022630"/>
    </source>
</evidence>
<dbReference type="Pfam" id="PF02775">
    <property type="entry name" value="TPP_enzyme_C"/>
    <property type="match status" value="1"/>
</dbReference>
<dbReference type="FunFam" id="3.40.50.970:FF:000007">
    <property type="entry name" value="Acetolactate synthase"/>
    <property type="match status" value="1"/>
</dbReference>
<dbReference type="GO" id="GO:0050660">
    <property type="term" value="F:flavin adenine dinucleotide binding"/>
    <property type="evidence" value="ECO:0007669"/>
    <property type="project" value="InterPro"/>
</dbReference>
<dbReference type="InterPro" id="IPR011766">
    <property type="entry name" value="TPP_enzyme_TPP-bd"/>
</dbReference>
<dbReference type="PANTHER" id="PTHR18968">
    <property type="entry name" value="THIAMINE PYROPHOSPHATE ENZYMES"/>
    <property type="match status" value="1"/>
</dbReference>
<keyword evidence="12" id="KW-0460">Magnesium</keyword>
<dbReference type="InterPro" id="IPR039368">
    <property type="entry name" value="AHAS_TPP"/>
</dbReference>
<keyword evidence="10" id="KW-0479">Metal-binding</keyword>
<comment type="cofactor">
    <cofactor evidence="1">
        <name>Mg(2+)</name>
        <dbReference type="ChEBI" id="CHEBI:18420"/>
    </cofactor>
</comment>
<dbReference type="InterPro" id="IPR012001">
    <property type="entry name" value="Thiamin_PyroP_enz_TPP-bd_dom"/>
</dbReference>
<organism evidence="20">
    <name type="scientific">hydrothermal vent metagenome</name>
    <dbReference type="NCBI Taxonomy" id="652676"/>
    <lineage>
        <taxon>unclassified sequences</taxon>
        <taxon>metagenomes</taxon>
        <taxon>ecological metagenomes</taxon>
    </lineage>
</organism>
<evidence type="ECO:0000256" key="13">
    <source>
        <dbReference type="ARBA" id="ARBA00023052"/>
    </source>
</evidence>
<dbReference type="Pfam" id="PF02776">
    <property type="entry name" value="TPP_enzyme_N"/>
    <property type="match status" value="1"/>
</dbReference>
<keyword evidence="9 20" id="KW-0808">Transferase</keyword>
<sequence length="582" mass="62843">MTTNKKMNDSVKKLTQPMTGGEALVKCLEAHGVEYIFGYSGGAAIPIFDALVNSKIKLILVRHEQGATHMADGYARATGKTGVVLVTSGPGATNTVTGIMTAHMDSVPMIVLTGQTISPMLGKDAFQESDIVGITMPVVKHSYLVKKTNDIPRIVAEAFHITETGRPGPVLIDLPKDITSGPCTVSLTSKMDLTGYTIPGKGNKAAIEKMAEFINASKKPLLLVGHGAVISKADKVVFALAEKLGAVVTNTLLGKGAFPETHPLSVGMLGMHGTAYSNKALINCDLIFSIGCRWDDRINGNNDEFCIGAKKLHIDIDAAEIGKIVKPDASVVGDARLILEDLIKLVKPLDTADWLKEVEFYKNEFALKYDNSKGLSPQFLIDELFQLTKGKAIVTTDVGQHQMWAAQFYKSDHADHWISSGGAGTMGFGFPAAIGAQFAKKNSTVIAIVGDGGFQMTLFELATAFIHKLPVKVIIMDNKFLGMVRQWQELFFDNRYSGVDLKGNPDFVKVAEAYGVKGIHIDNVKHARQKLQEALDHKGPVVVHAEVVKEDNVFPMVPAGKSAYHMLTEAPKTKLEKPTGST</sequence>
<dbReference type="FunFam" id="3.40.50.970:FF:000016">
    <property type="entry name" value="Acetolactate synthase"/>
    <property type="match status" value="1"/>
</dbReference>
<dbReference type="NCBIfam" id="TIGR00118">
    <property type="entry name" value="acolac_lg"/>
    <property type="match status" value="1"/>
</dbReference>
<comment type="pathway">
    <text evidence="4">Amino-acid biosynthesis; L-valine biosynthesis; L-valine from pyruvate: step 1/4.</text>
</comment>
<dbReference type="SUPFAM" id="SSF52467">
    <property type="entry name" value="DHS-like NAD/FAD-binding domain"/>
    <property type="match status" value="1"/>
</dbReference>
<evidence type="ECO:0000313" key="20">
    <source>
        <dbReference type="EMBL" id="VAX34927.1"/>
    </source>
</evidence>
<dbReference type="CDD" id="cd02015">
    <property type="entry name" value="TPP_AHAS"/>
    <property type="match status" value="1"/>
</dbReference>
<dbReference type="InterPro" id="IPR029061">
    <property type="entry name" value="THDP-binding"/>
</dbReference>
<keyword evidence="7" id="KW-0028">Amino-acid biosynthesis</keyword>
<gene>
    <name evidence="20" type="ORF">MNBD_UNCLBAC01-1210</name>
</gene>